<dbReference type="SMART" id="SM00567">
    <property type="entry name" value="EZ_HEAT"/>
    <property type="match status" value="3"/>
</dbReference>
<dbReference type="AlphaFoldDB" id="E2PX61"/>
<reference evidence="1 2" key="1">
    <citation type="journal article" date="2010" name="Genome Biol. Evol.">
        <title>The sequence of a 1.8-mb bacterial linear plasmid reveals a rich evolutionary reservoir of secondary metabolic pathways.</title>
        <authorList>
            <person name="Medema M.H."/>
            <person name="Trefzer A."/>
            <person name="Kovalchuk A."/>
            <person name="van den Berg M."/>
            <person name="Mueller U."/>
            <person name="Heijne W."/>
            <person name="Wu L."/>
            <person name="Alam M.T."/>
            <person name="Ronning C.M."/>
            <person name="Nierman W.C."/>
            <person name="Bovenberg R.A.L."/>
            <person name="Breitling R."/>
            <person name="Takano E."/>
        </authorList>
    </citation>
    <scope>NUCLEOTIDE SEQUENCE [LARGE SCALE GENOMIC DNA]</scope>
    <source>
        <strain evidence="2">ATCC 27064 / DSM 738 / JCM 4710 / NBRC 13307 / NCIMB 12785 / NRRL 3585 / VKM Ac-602</strain>
    </source>
</reference>
<dbReference type="Proteomes" id="UP000002357">
    <property type="component" value="Chromosome"/>
</dbReference>
<dbReference type="InterPro" id="IPR016024">
    <property type="entry name" value="ARM-type_fold"/>
</dbReference>
<protein>
    <submittedName>
        <fullName evidence="1">Magnesium or manganese-dependent protein phosphatase</fullName>
    </submittedName>
</protein>
<gene>
    <name evidence="1" type="ORF">SCLAV_5065</name>
</gene>
<dbReference type="eggNOG" id="COG1413">
    <property type="taxonomic scope" value="Bacteria"/>
</dbReference>
<dbReference type="InterPro" id="IPR011989">
    <property type="entry name" value="ARM-like"/>
</dbReference>
<dbReference type="SUPFAM" id="SSF48371">
    <property type="entry name" value="ARM repeat"/>
    <property type="match status" value="1"/>
</dbReference>
<dbReference type="EMBL" id="CM000913">
    <property type="protein sequence ID" value="EFG10138.1"/>
    <property type="molecule type" value="Genomic_DNA"/>
</dbReference>
<evidence type="ECO:0000313" key="2">
    <source>
        <dbReference type="Proteomes" id="UP000002357"/>
    </source>
</evidence>
<keyword evidence="2" id="KW-1185">Reference proteome</keyword>
<dbReference type="STRING" id="1901.BB341_03655"/>
<sequence length="228" mass="24808">MRGVTRSLELNWPVTSAPYPYGCDLGRRLALGARVTRLIVMDEELRSLAQRLRAESGGTEAYERLLVTGDHEELAAVLTAPERPLWARETAAFRLGCAGDPRAFESLVLLLNHRDPERCVSAAHALYELADPRTARAAAALATNELRVAYALVPVRLLTRLRAPESVPTLTTVLRRRLTPGDPYGRVALACVEGLGALGDRRAVDVLTLARTHTRLMAAAEAALARIG</sequence>
<dbReference type="InterPro" id="IPR004155">
    <property type="entry name" value="PBS_lyase_HEAT"/>
</dbReference>
<accession>E2PX61</accession>
<dbReference type="Gene3D" id="1.25.10.10">
    <property type="entry name" value="Leucine-rich Repeat Variant"/>
    <property type="match status" value="2"/>
</dbReference>
<name>E2PX61_STRCL</name>
<organism evidence="1 2">
    <name type="scientific">Streptomyces clavuligerus</name>
    <dbReference type="NCBI Taxonomy" id="1901"/>
    <lineage>
        <taxon>Bacteria</taxon>
        <taxon>Bacillati</taxon>
        <taxon>Actinomycetota</taxon>
        <taxon>Actinomycetes</taxon>
        <taxon>Kitasatosporales</taxon>
        <taxon>Streptomycetaceae</taxon>
        <taxon>Streptomyces</taxon>
    </lineage>
</organism>
<evidence type="ECO:0000313" key="1">
    <source>
        <dbReference type="EMBL" id="EFG10138.1"/>
    </source>
</evidence>
<proteinExistence type="predicted"/>